<dbReference type="InterPro" id="IPR020904">
    <property type="entry name" value="Sc_DH/Rdtase_CS"/>
</dbReference>
<dbReference type="Proteomes" id="UP001652623">
    <property type="component" value="Chromosome 2"/>
</dbReference>
<dbReference type="Pfam" id="PF13561">
    <property type="entry name" value="adh_short_C2"/>
    <property type="match status" value="1"/>
</dbReference>
<protein>
    <submittedName>
        <fullName evidence="3">(+)-cis,trans-nepetalactol synthase NEPS2-like</fullName>
    </submittedName>
</protein>
<reference evidence="3" key="1">
    <citation type="submission" date="2025-08" db="UniProtKB">
        <authorList>
            <consortium name="RefSeq"/>
        </authorList>
    </citation>
    <scope>IDENTIFICATION</scope>
    <source>
        <tissue evidence="3">Seedling</tissue>
    </source>
</reference>
<comment type="similarity">
    <text evidence="1">Belongs to the short-chain dehydrogenases/reductases (SDR) family.</text>
</comment>
<dbReference type="PRINTS" id="PR00081">
    <property type="entry name" value="GDHRDH"/>
</dbReference>
<name>A0ABM3IK32_ZIZJJ</name>
<evidence type="ECO:0000256" key="1">
    <source>
        <dbReference type="ARBA" id="ARBA00006484"/>
    </source>
</evidence>
<sequence>MTNLPPTANNKLHGKVAIVTGGASGIGEATARHIINDGARAVVIADVQDEKGQSVVASIGSDRCTYIHCDVTDENQVKSLVKSTVSIYGRLDIMFSNAGIATVTRNQTVLDLDLSEFDKVIAVNTRGMAACVKHAARAMKEGGVRGSIICTASALASRGYKTWTDYVMSKHAVIGLVRSASLQLAGDGIRVNCVSPGLVGTPLTMRVWEVKEEEEMEKVVEKFSSLRGVLGEKHVADAVSFLASEESEFVTGLDLVVDGGFIA</sequence>
<dbReference type="RefSeq" id="XP_048330062.2">
    <property type="nucleotide sequence ID" value="XM_048474105.2"/>
</dbReference>
<accession>A0ABM3IK32</accession>
<dbReference type="PANTHER" id="PTHR42820:SF13">
    <property type="entry name" value="(-)-ISOPIPERITENOL_(-)-CARVEOL DEHYDROGENASE, MITOCHONDRIAL-LIKE"/>
    <property type="match status" value="1"/>
</dbReference>
<dbReference type="NCBIfam" id="NF005559">
    <property type="entry name" value="PRK07231.1"/>
    <property type="match status" value="1"/>
</dbReference>
<keyword evidence="2" id="KW-1185">Reference proteome</keyword>
<dbReference type="PRINTS" id="PR00080">
    <property type="entry name" value="SDRFAMILY"/>
</dbReference>
<proteinExistence type="inferred from homology"/>
<dbReference type="PANTHER" id="PTHR42820">
    <property type="entry name" value="SHORT-CHAIN DEHYDROGENASE REDUCTASE"/>
    <property type="match status" value="1"/>
</dbReference>
<dbReference type="GeneID" id="125422432"/>
<gene>
    <name evidence="3" type="primary">LOC125422432</name>
</gene>
<organism evidence="2 3">
    <name type="scientific">Ziziphus jujuba</name>
    <name type="common">Chinese jujube</name>
    <name type="synonym">Ziziphus sativa</name>
    <dbReference type="NCBI Taxonomy" id="326968"/>
    <lineage>
        <taxon>Eukaryota</taxon>
        <taxon>Viridiplantae</taxon>
        <taxon>Streptophyta</taxon>
        <taxon>Embryophyta</taxon>
        <taxon>Tracheophyta</taxon>
        <taxon>Spermatophyta</taxon>
        <taxon>Magnoliopsida</taxon>
        <taxon>eudicotyledons</taxon>
        <taxon>Gunneridae</taxon>
        <taxon>Pentapetalae</taxon>
        <taxon>rosids</taxon>
        <taxon>fabids</taxon>
        <taxon>Rosales</taxon>
        <taxon>Rhamnaceae</taxon>
        <taxon>Paliureae</taxon>
        <taxon>Ziziphus</taxon>
    </lineage>
</organism>
<dbReference type="InterPro" id="IPR002347">
    <property type="entry name" value="SDR_fam"/>
</dbReference>
<evidence type="ECO:0000313" key="3">
    <source>
        <dbReference type="RefSeq" id="XP_048330062.2"/>
    </source>
</evidence>
<dbReference type="InterPro" id="IPR036291">
    <property type="entry name" value="NAD(P)-bd_dom_sf"/>
</dbReference>
<evidence type="ECO:0000313" key="2">
    <source>
        <dbReference type="Proteomes" id="UP001652623"/>
    </source>
</evidence>
<dbReference type="PROSITE" id="PS00061">
    <property type="entry name" value="ADH_SHORT"/>
    <property type="match status" value="1"/>
</dbReference>
<dbReference type="Gene3D" id="3.40.50.720">
    <property type="entry name" value="NAD(P)-binding Rossmann-like Domain"/>
    <property type="match status" value="1"/>
</dbReference>
<dbReference type="SUPFAM" id="SSF51735">
    <property type="entry name" value="NAD(P)-binding Rossmann-fold domains"/>
    <property type="match status" value="1"/>
</dbReference>